<feature type="non-terminal residue" evidence="10">
    <location>
        <position position="258"/>
    </location>
</feature>
<evidence type="ECO:0000313" key="10">
    <source>
        <dbReference type="EMBL" id="GAG15038.1"/>
    </source>
</evidence>
<evidence type="ECO:0000256" key="2">
    <source>
        <dbReference type="ARBA" id="ARBA00001966"/>
    </source>
</evidence>
<name>X0VRG0_9ZZZZ</name>
<proteinExistence type="predicted"/>
<dbReference type="PANTHER" id="PTHR42917:SF2">
    <property type="entry name" value="2,4-DIENOYL-COA REDUCTASE [(2E)-ENOYL-COA-PRODUCING]"/>
    <property type="match status" value="1"/>
</dbReference>
<dbReference type="EMBL" id="BARS01036390">
    <property type="protein sequence ID" value="GAG15038.1"/>
    <property type="molecule type" value="Genomic_DNA"/>
</dbReference>
<protein>
    <recommendedName>
        <fullName evidence="9">NADH:flavin oxidoreductase/NADH oxidase N-terminal domain-containing protein</fullName>
    </recommendedName>
</protein>
<organism evidence="10">
    <name type="scientific">marine sediment metagenome</name>
    <dbReference type="NCBI Taxonomy" id="412755"/>
    <lineage>
        <taxon>unclassified sequences</taxon>
        <taxon>metagenomes</taxon>
        <taxon>ecological metagenomes</taxon>
    </lineage>
</organism>
<evidence type="ECO:0000256" key="5">
    <source>
        <dbReference type="ARBA" id="ARBA00022723"/>
    </source>
</evidence>
<evidence type="ECO:0000256" key="4">
    <source>
        <dbReference type="ARBA" id="ARBA00022643"/>
    </source>
</evidence>
<feature type="non-terminal residue" evidence="10">
    <location>
        <position position="1"/>
    </location>
</feature>
<dbReference type="InterPro" id="IPR013785">
    <property type="entry name" value="Aldolase_TIM"/>
</dbReference>
<dbReference type="InterPro" id="IPR001155">
    <property type="entry name" value="OxRdtase_FMN_N"/>
</dbReference>
<dbReference type="GO" id="GO:0051536">
    <property type="term" value="F:iron-sulfur cluster binding"/>
    <property type="evidence" value="ECO:0007669"/>
    <property type="project" value="UniProtKB-KW"/>
</dbReference>
<feature type="domain" description="NADH:flavin oxidoreductase/NADH oxidase N-terminal" evidence="9">
    <location>
        <begin position="1"/>
        <end position="151"/>
    </location>
</feature>
<dbReference type="PRINTS" id="PR00419">
    <property type="entry name" value="ADXRDTASE"/>
</dbReference>
<dbReference type="InterPro" id="IPR051793">
    <property type="entry name" value="NADH:flavin_oxidoreductase"/>
</dbReference>
<comment type="caution">
    <text evidence="10">The sequence shown here is derived from an EMBL/GenBank/DDBJ whole genome shotgun (WGS) entry which is preliminary data.</text>
</comment>
<evidence type="ECO:0000256" key="6">
    <source>
        <dbReference type="ARBA" id="ARBA00023002"/>
    </source>
</evidence>
<dbReference type="PANTHER" id="PTHR42917">
    <property type="entry name" value="2,4-DIENOYL-COA REDUCTASE"/>
    <property type="match status" value="1"/>
</dbReference>
<dbReference type="Gene3D" id="3.20.20.70">
    <property type="entry name" value="Aldolase class I"/>
    <property type="match status" value="1"/>
</dbReference>
<dbReference type="GO" id="GO:0046872">
    <property type="term" value="F:metal ion binding"/>
    <property type="evidence" value="ECO:0007669"/>
    <property type="project" value="UniProtKB-KW"/>
</dbReference>
<evidence type="ECO:0000256" key="1">
    <source>
        <dbReference type="ARBA" id="ARBA00001917"/>
    </source>
</evidence>
<accession>X0VRG0</accession>
<keyword evidence="3" id="KW-0285">Flavoprotein</keyword>
<dbReference type="GO" id="GO:0010181">
    <property type="term" value="F:FMN binding"/>
    <property type="evidence" value="ECO:0007669"/>
    <property type="project" value="InterPro"/>
</dbReference>
<comment type="cofactor">
    <cofactor evidence="2">
        <name>[4Fe-4S] cluster</name>
        <dbReference type="ChEBI" id="CHEBI:49883"/>
    </cofactor>
</comment>
<evidence type="ECO:0000256" key="3">
    <source>
        <dbReference type="ARBA" id="ARBA00022630"/>
    </source>
</evidence>
<dbReference type="Gene3D" id="3.40.50.720">
    <property type="entry name" value="NAD(P)-binding Rossmann-like Domain"/>
    <property type="match status" value="1"/>
</dbReference>
<reference evidence="10" key="1">
    <citation type="journal article" date="2014" name="Front. Microbiol.">
        <title>High frequency of phylogenetically diverse reductive dehalogenase-homologous genes in deep subseafloor sedimentary metagenomes.</title>
        <authorList>
            <person name="Kawai M."/>
            <person name="Futagami T."/>
            <person name="Toyoda A."/>
            <person name="Takaki Y."/>
            <person name="Nishi S."/>
            <person name="Hori S."/>
            <person name="Arai W."/>
            <person name="Tsubouchi T."/>
            <person name="Morono Y."/>
            <person name="Uchiyama I."/>
            <person name="Ito T."/>
            <person name="Fujiyama A."/>
            <person name="Inagaki F."/>
            <person name="Takami H."/>
        </authorList>
    </citation>
    <scope>NUCLEOTIDE SEQUENCE</scope>
    <source>
        <strain evidence="10">Expedition CK06-06</strain>
    </source>
</reference>
<keyword evidence="6" id="KW-0560">Oxidoreductase</keyword>
<dbReference type="AlphaFoldDB" id="X0VRG0"/>
<keyword evidence="8" id="KW-0411">Iron-sulfur</keyword>
<evidence type="ECO:0000256" key="8">
    <source>
        <dbReference type="ARBA" id="ARBA00023014"/>
    </source>
</evidence>
<dbReference type="Pfam" id="PF00724">
    <property type="entry name" value="Oxidored_FMN"/>
    <property type="match status" value="1"/>
</dbReference>
<keyword evidence="4" id="KW-0288">FMN</keyword>
<keyword evidence="7" id="KW-0408">Iron</keyword>
<dbReference type="SUPFAM" id="SSF51971">
    <property type="entry name" value="Nucleotide-binding domain"/>
    <property type="match status" value="1"/>
</dbReference>
<comment type="cofactor">
    <cofactor evidence="1">
        <name>FMN</name>
        <dbReference type="ChEBI" id="CHEBI:58210"/>
    </cofactor>
</comment>
<dbReference type="Pfam" id="PF13450">
    <property type="entry name" value="NAD_binding_8"/>
    <property type="match status" value="1"/>
</dbReference>
<keyword evidence="5" id="KW-0479">Metal-binding</keyword>
<gene>
    <name evidence="10" type="ORF">S01H1_55948</name>
</gene>
<evidence type="ECO:0000256" key="7">
    <source>
        <dbReference type="ARBA" id="ARBA00023004"/>
    </source>
</evidence>
<sequence>RTDQYGGSVENRTRFARKIVERIKQKSGKDFPVVVKLNGSDDIEGGITIDEVVHQAAILEEAGADTISISSGLEFWTSLSIPCYAYPEGPMVPLAEKVKRAVGVPVITAGKIGPELAERIIRDGKADFIGMGRPLLADPELPNKLREGRQEDICWCVYCNNCIRVEPGQGSCSVNPSLYREGKYPFPPAELPKRVTVVGGGIAGMQAAVLMAQRGHRVSLYEKSAELGGQWNIAAAQPGKEGYAAFTQYLRRSMDTAG</sequence>
<dbReference type="GO" id="GO:0016491">
    <property type="term" value="F:oxidoreductase activity"/>
    <property type="evidence" value="ECO:0007669"/>
    <property type="project" value="UniProtKB-KW"/>
</dbReference>
<evidence type="ECO:0000259" key="9">
    <source>
        <dbReference type="Pfam" id="PF00724"/>
    </source>
</evidence>
<dbReference type="SUPFAM" id="SSF51395">
    <property type="entry name" value="FMN-linked oxidoreductases"/>
    <property type="match status" value="1"/>
</dbReference>